<protein>
    <submittedName>
        <fullName evidence="3">Uncharacterized protein</fullName>
    </submittedName>
</protein>
<evidence type="ECO:0000256" key="2">
    <source>
        <dbReference type="SAM" id="SignalP"/>
    </source>
</evidence>
<feature type="chain" id="PRO_5046858880" evidence="2">
    <location>
        <begin position="25"/>
        <end position="1067"/>
    </location>
</feature>
<evidence type="ECO:0000256" key="1">
    <source>
        <dbReference type="SAM" id="MobiDB-lite"/>
    </source>
</evidence>
<feature type="compositionally biased region" description="Low complexity" evidence="1">
    <location>
        <begin position="428"/>
        <end position="453"/>
    </location>
</feature>
<organism evidence="3 4">
    <name type="scientific">Thalassococcus arenae</name>
    <dbReference type="NCBI Taxonomy" id="2851652"/>
    <lineage>
        <taxon>Bacteria</taxon>
        <taxon>Pseudomonadati</taxon>
        <taxon>Pseudomonadota</taxon>
        <taxon>Alphaproteobacteria</taxon>
        <taxon>Rhodobacterales</taxon>
        <taxon>Roseobacteraceae</taxon>
        <taxon>Thalassococcus</taxon>
    </lineage>
</organism>
<dbReference type="RefSeq" id="WP_217778847.1">
    <property type="nucleotide sequence ID" value="NZ_JAHRWL010000002.1"/>
</dbReference>
<dbReference type="EMBL" id="JAHRWL010000002">
    <property type="protein sequence ID" value="MBV2360595.1"/>
    <property type="molecule type" value="Genomic_DNA"/>
</dbReference>
<feature type="region of interest" description="Disordered" evidence="1">
    <location>
        <begin position="423"/>
        <end position="459"/>
    </location>
</feature>
<feature type="region of interest" description="Disordered" evidence="1">
    <location>
        <begin position="47"/>
        <end position="74"/>
    </location>
</feature>
<accession>A0ABS6N9A0</accession>
<reference evidence="3" key="1">
    <citation type="submission" date="2021-06" db="EMBL/GenBank/DDBJ databases">
        <title>Thalassococcus sp. CAU 1522 isolated from sea sand, Republic of Korea.</title>
        <authorList>
            <person name="Kim W."/>
        </authorList>
    </citation>
    <scope>NUCLEOTIDE SEQUENCE</scope>
    <source>
        <strain evidence="3">CAU 1522</strain>
    </source>
</reference>
<dbReference type="Proteomes" id="UP001166293">
    <property type="component" value="Unassembled WGS sequence"/>
</dbReference>
<gene>
    <name evidence="3" type="ORF">KUH32_12485</name>
</gene>
<proteinExistence type="predicted"/>
<comment type="caution">
    <text evidence="3">The sequence shown here is derived from an EMBL/GenBank/DDBJ whole genome shotgun (WGS) entry which is preliminary data.</text>
</comment>
<sequence>MKPTLATLAIAALAAWPLPAPAPAGPLEDAAAGYRLADGPDLPLADLVPDAPPPPPATGPEFWHGTPDDPAAAPEMDLAPAGLVAAQAPADPEPAPAAAQDMSDLAVTPGDIPRGWTVHAFGGAEIAVPPEWQRMVKTDDITLLFGGDPDTRTGPGIALALTDDIEDMIDDATVLARDRVIMPNGEDYHRVVYEGRIDKATTIRGTMFLSGAPVTDDLHLVANTMVFSGDPAAHRDMFATILGTLRLPSAAGPDPDAPATGLDGLLRYTTPRGWRIGTDRADRLTLYPQLYTGYAEIALGPWVTGPQGLLTTLPGNAVAGRDAILGEPATRHDWDGSAAEFQDGATLRPGRYRLFLLDACLDGGEPVAILVAGLPAFHDGPDLAAFLDSAALDMPGAAGPCPSGADGAAPPLTAEQQLGMARDGKALATSPAGPSGASTAAPSPPAGTDASPTGTPVTVGAVGFHLPDGWVAQWDTPDDKGFASPDGRFQLLAFWWFPDEPLTAYDDVARVDHAIVDHEPVTVITSDFGSRAAIQTVTERARADGKRFVFTLEGDVPLADLAGLQARLAAGLRFGDSFDPARAGNAAPALPQPAGDLRITFADGGTGGWTGDYATLSNPGTGGPDGRGYLSAFTPGDGITGYLVAPPDLLGDWRGYGALRTTLVTGEGTSVDPYEYRGVGDVRLSNGAMTASAVYPRPVGPHWATHELSLTDDTRWRLGGGATSLADVLANVTRLELRAEFLEGDAQAGLAELVLVGRDSASRAAVVPVPPLPVPPPPAAGIEDRDRFEDLGNGYSRYVNDRYGTVISYPHDYFRADPPPGNGDGRRFVSVDGAARFFVFAQYNALNQSQAEQIAQTKADGRGPVRYERAGPGWFVLSGVTGDAIYYRRVTETADGLIRVFEITYPLARKSEFDALVTYMADSFGPADSAAPQPAETALPDPRLDRLWTPQRGTADRSALMDAARIPVEAALGLPVIFIVDVLRTDGRWAYLQAVPVNPDGTPLDWARTPLAAERARGVASDVVMVLIARTGGTWQAVDWVIGPTDVHWLSWTETYGLPETLFTAGR</sequence>
<name>A0ABS6N9A0_9RHOB</name>
<evidence type="ECO:0000313" key="3">
    <source>
        <dbReference type="EMBL" id="MBV2360595.1"/>
    </source>
</evidence>
<evidence type="ECO:0000313" key="4">
    <source>
        <dbReference type="Proteomes" id="UP001166293"/>
    </source>
</evidence>
<feature type="signal peptide" evidence="2">
    <location>
        <begin position="1"/>
        <end position="24"/>
    </location>
</feature>
<keyword evidence="4" id="KW-1185">Reference proteome</keyword>
<keyword evidence="2" id="KW-0732">Signal</keyword>